<sequence>MKEKVENLGWFSRMEELVEALEDLGLEVLEANREYVVVGYEEDEEDVQLILHIGGTENTIIIASVDVERI</sequence>
<evidence type="ECO:0000313" key="2">
    <source>
        <dbReference type="Proteomes" id="UP000434475"/>
    </source>
</evidence>
<proteinExistence type="predicted"/>
<gene>
    <name evidence="1" type="ORF">GKE97_06145</name>
</gene>
<dbReference type="AlphaFoldDB" id="A0A6I2QXN1"/>
<evidence type="ECO:0000313" key="1">
    <source>
        <dbReference type="EMBL" id="MSB19098.1"/>
    </source>
</evidence>
<comment type="caution">
    <text evidence="1">The sequence shown here is derived from an EMBL/GenBank/DDBJ whole genome shotgun (WGS) entry which is preliminary data.</text>
</comment>
<dbReference type="RefSeq" id="WP_172697458.1">
    <property type="nucleotide sequence ID" value="NZ_CAXUMB010000001.1"/>
</dbReference>
<accession>A0A6I2QXN1</accession>
<protein>
    <submittedName>
        <fullName evidence="1">Uncharacterized protein</fullName>
    </submittedName>
</protein>
<dbReference type="Proteomes" id="UP000434475">
    <property type="component" value="Unassembled WGS sequence"/>
</dbReference>
<organism evidence="1 2">
    <name type="scientific">Flavonifractor plautii</name>
    <name type="common">Fusobacterium plautii</name>
    <dbReference type="NCBI Taxonomy" id="292800"/>
    <lineage>
        <taxon>Bacteria</taxon>
        <taxon>Bacillati</taxon>
        <taxon>Bacillota</taxon>
        <taxon>Clostridia</taxon>
        <taxon>Eubacteriales</taxon>
        <taxon>Oscillospiraceae</taxon>
        <taxon>Flavonifractor</taxon>
    </lineage>
</organism>
<name>A0A6I2QXN1_FLAPL</name>
<dbReference type="EMBL" id="WKPR01000004">
    <property type="protein sequence ID" value="MSB19098.1"/>
    <property type="molecule type" value="Genomic_DNA"/>
</dbReference>
<reference evidence="1 2" key="1">
    <citation type="journal article" date="2019" name="Nat. Med.">
        <title>A library of human gut bacterial isolates paired with longitudinal multiomics data enables mechanistic microbiome research.</title>
        <authorList>
            <person name="Poyet M."/>
            <person name="Groussin M."/>
            <person name="Gibbons S.M."/>
            <person name="Avila-Pacheco J."/>
            <person name="Jiang X."/>
            <person name="Kearney S.M."/>
            <person name="Perrotta A.R."/>
            <person name="Berdy B."/>
            <person name="Zhao S."/>
            <person name="Lieberman T.D."/>
            <person name="Swanson P.K."/>
            <person name="Smith M."/>
            <person name="Roesemann S."/>
            <person name="Alexander J.E."/>
            <person name="Rich S.A."/>
            <person name="Livny J."/>
            <person name="Vlamakis H."/>
            <person name="Clish C."/>
            <person name="Bullock K."/>
            <person name="Deik A."/>
            <person name="Scott J."/>
            <person name="Pierce K.A."/>
            <person name="Xavier R.J."/>
            <person name="Alm E.J."/>
        </authorList>
    </citation>
    <scope>NUCLEOTIDE SEQUENCE [LARGE SCALE GENOMIC DNA]</scope>
    <source>
        <strain evidence="1 2">BIOML-A2</strain>
    </source>
</reference>